<dbReference type="PROSITE" id="PS51340">
    <property type="entry name" value="MOSC"/>
    <property type="match status" value="1"/>
</dbReference>
<organism evidence="2 3">
    <name type="scientific">Stygiobacter electus</name>
    <dbReference type="NCBI Taxonomy" id="3032292"/>
    <lineage>
        <taxon>Bacteria</taxon>
        <taxon>Pseudomonadati</taxon>
        <taxon>Ignavibacteriota</taxon>
        <taxon>Ignavibacteria</taxon>
        <taxon>Ignavibacteriales</taxon>
        <taxon>Melioribacteraceae</taxon>
        <taxon>Stygiobacter</taxon>
    </lineage>
</organism>
<dbReference type="RefSeq" id="WP_321536317.1">
    <property type="nucleotide sequence ID" value="NZ_JARGDL010000015.1"/>
</dbReference>
<dbReference type="Pfam" id="PF03476">
    <property type="entry name" value="MOSC_N"/>
    <property type="match status" value="1"/>
</dbReference>
<evidence type="ECO:0000313" key="3">
    <source>
        <dbReference type="Proteomes" id="UP001221302"/>
    </source>
</evidence>
<dbReference type="GO" id="GO:0030151">
    <property type="term" value="F:molybdenum ion binding"/>
    <property type="evidence" value="ECO:0007669"/>
    <property type="project" value="InterPro"/>
</dbReference>
<dbReference type="SUPFAM" id="SSF50800">
    <property type="entry name" value="PK beta-barrel domain-like"/>
    <property type="match status" value="1"/>
</dbReference>
<accession>A0AAE3NYS9</accession>
<keyword evidence="3" id="KW-1185">Reference proteome</keyword>
<comment type="caution">
    <text evidence="2">The sequence shown here is derived from an EMBL/GenBank/DDBJ whole genome shotgun (WGS) entry which is preliminary data.</text>
</comment>
<evidence type="ECO:0000313" key="2">
    <source>
        <dbReference type="EMBL" id="MDF1612546.1"/>
    </source>
</evidence>
<name>A0AAE3NYS9_9BACT</name>
<gene>
    <name evidence="2" type="ORF">P0M35_10320</name>
</gene>
<dbReference type="Proteomes" id="UP001221302">
    <property type="component" value="Unassembled WGS sequence"/>
</dbReference>
<reference evidence="2" key="1">
    <citation type="submission" date="2023-03" db="EMBL/GenBank/DDBJ databases">
        <title>Stygiobacter electus gen. nov., sp. nov., facultatively anaerobic thermotolerant bacterium of the class Ignavibacteria from a well of Yessentuki mineral water deposit.</title>
        <authorList>
            <person name="Podosokorskaya O.A."/>
            <person name="Elcheninov A.G."/>
            <person name="Petrova N.F."/>
            <person name="Zavarzina D.G."/>
            <person name="Kublanov I.V."/>
            <person name="Merkel A.Y."/>
        </authorList>
    </citation>
    <scope>NUCLEOTIDE SEQUENCE</scope>
    <source>
        <strain evidence="2">09-Me</strain>
    </source>
</reference>
<dbReference type="EMBL" id="JARGDL010000015">
    <property type="protein sequence ID" value="MDF1612546.1"/>
    <property type="molecule type" value="Genomic_DNA"/>
</dbReference>
<evidence type="ECO:0000259" key="1">
    <source>
        <dbReference type="PROSITE" id="PS51340"/>
    </source>
</evidence>
<dbReference type="PANTHER" id="PTHR14237:SF19">
    <property type="entry name" value="MITOCHONDRIAL AMIDOXIME REDUCING COMPONENT 1"/>
    <property type="match status" value="1"/>
</dbReference>
<dbReference type="GO" id="GO:0030170">
    <property type="term" value="F:pyridoxal phosphate binding"/>
    <property type="evidence" value="ECO:0007669"/>
    <property type="project" value="InterPro"/>
</dbReference>
<dbReference type="PANTHER" id="PTHR14237">
    <property type="entry name" value="MOLYBDOPTERIN COFACTOR SULFURASE MOSC"/>
    <property type="match status" value="1"/>
</dbReference>
<dbReference type="GO" id="GO:0003824">
    <property type="term" value="F:catalytic activity"/>
    <property type="evidence" value="ECO:0007669"/>
    <property type="project" value="InterPro"/>
</dbReference>
<dbReference type="AlphaFoldDB" id="A0AAE3NYS9"/>
<dbReference type="Pfam" id="PF03473">
    <property type="entry name" value="MOSC"/>
    <property type="match status" value="1"/>
</dbReference>
<dbReference type="SUPFAM" id="SSF141673">
    <property type="entry name" value="MOSC N-terminal domain-like"/>
    <property type="match status" value="1"/>
</dbReference>
<proteinExistence type="predicted"/>
<dbReference type="InterPro" id="IPR011037">
    <property type="entry name" value="Pyrv_Knase-like_insert_dom_sf"/>
</dbReference>
<feature type="domain" description="MOSC" evidence="1">
    <location>
        <begin position="121"/>
        <end position="266"/>
    </location>
</feature>
<protein>
    <submittedName>
        <fullName evidence="2">MOSC domain-containing protein</fullName>
    </submittedName>
</protein>
<dbReference type="InterPro" id="IPR005303">
    <property type="entry name" value="MOCOS_middle"/>
</dbReference>
<dbReference type="InterPro" id="IPR005302">
    <property type="entry name" value="MoCF_Sase_C"/>
</dbReference>
<sequence length="270" mass="31148">MNKKILTQIYIYPVKSLGGISLKESLVTDRGLMYDRRWMIIDANGNYISQKTKPEMALISTDISNDKIILRHKLTSEQIEFGINETTSKKIKAKVLDDVVQVDHVNSNIDEWLSINLNIRCKLVFMPDDSVRYVDKNYSRNNENTSLSNGYPFLLIGQSSLDDLNTRLKKKIGFDRFRPNLVFSDGLPYEEDNWKSFEINGIKFYPVKPCPRCITITINQNTAERDNEPLTVLSEYRRYNNQVMFGQNVLHEGNSILKVGDEIENINPKA</sequence>